<dbReference type="InterPro" id="IPR050187">
    <property type="entry name" value="Lipid_Phosphate_FormReg"/>
</dbReference>
<proteinExistence type="predicted"/>
<evidence type="ECO:0000313" key="3">
    <source>
        <dbReference type="RefSeq" id="XP_014679376.1"/>
    </source>
</evidence>
<dbReference type="GeneID" id="106819244"/>
<evidence type="ECO:0000313" key="2">
    <source>
        <dbReference type="Proteomes" id="UP000695022"/>
    </source>
</evidence>
<accession>A0ABM1F4K5</accession>
<sequence>MPNRIDSNFHIYRDRQCRVHQSHCSCSVCAEVEPESPTGSINYDLLIDPEDALSASSTSTVIPDLTKDEDPWKLVRGPFINVTIYTTPGLCSMAPLGLSKFTHLADGCVDLVLVRNVERKNFIRHLKRHGSAKNQFDFDFIETHRVKAVQFRQISDSDRWLHYSEPFDAFTHSSPHRRRPSTAVMEMSVADDAIGVDGTEDAMQPGQQRASRDGLSNLRRFSSMDRLTRRARAMSVPTVSFARQRVSSAEHISATSQWCVDGDVCCKTELDFRQVFADDDALTNPRARAWCRLYVYSLPSTYNQVLKS</sequence>
<dbReference type="InterPro" id="IPR045363">
    <property type="entry name" value="CERK_C"/>
</dbReference>
<dbReference type="Pfam" id="PF19280">
    <property type="entry name" value="CERK_C"/>
    <property type="match status" value="1"/>
</dbReference>
<protein>
    <submittedName>
        <fullName evidence="3">Uncharacterized protein LOC106819244</fullName>
    </submittedName>
</protein>
<keyword evidence="2" id="KW-1185">Reference proteome</keyword>
<reference evidence="3" key="1">
    <citation type="submission" date="2025-08" db="UniProtKB">
        <authorList>
            <consortium name="RefSeq"/>
        </authorList>
    </citation>
    <scope>IDENTIFICATION</scope>
</reference>
<name>A0ABM1F4K5_PRICU</name>
<gene>
    <name evidence="3" type="primary">LOC106819244</name>
</gene>
<organism evidence="2 3">
    <name type="scientific">Priapulus caudatus</name>
    <name type="common">Priapulid worm</name>
    <dbReference type="NCBI Taxonomy" id="37621"/>
    <lineage>
        <taxon>Eukaryota</taxon>
        <taxon>Metazoa</taxon>
        <taxon>Ecdysozoa</taxon>
        <taxon>Scalidophora</taxon>
        <taxon>Priapulida</taxon>
        <taxon>Priapulimorpha</taxon>
        <taxon>Priapulimorphida</taxon>
        <taxon>Priapulidae</taxon>
        <taxon>Priapulus</taxon>
    </lineage>
</organism>
<feature type="domain" description="Ceramide kinase C-terminal" evidence="1">
    <location>
        <begin position="65"/>
        <end position="158"/>
    </location>
</feature>
<dbReference type="Gene3D" id="2.60.200.40">
    <property type="match status" value="1"/>
</dbReference>
<dbReference type="PANTHER" id="PTHR12358">
    <property type="entry name" value="SPHINGOSINE KINASE"/>
    <property type="match status" value="1"/>
</dbReference>
<evidence type="ECO:0000259" key="1">
    <source>
        <dbReference type="Pfam" id="PF19280"/>
    </source>
</evidence>
<dbReference type="RefSeq" id="XP_014679376.1">
    <property type="nucleotide sequence ID" value="XM_014823890.1"/>
</dbReference>
<dbReference type="Proteomes" id="UP000695022">
    <property type="component" value="Unplaced"/>
</dbReference>
<dbReference type="PANTHER" id="PTHR12358:SF26">
    <property type="entry name" value="CERAMIDE KINASE-LIKE PROTEIN"/>
    <property type="match status" value="1"/>
</dbReference>